<proteinExistence type="inferred from homology"/>
<dbReference type="InterPro" id="IPR050095">
    <property type="entry name" value="ECF_ABC_transporter_ATP-bd"/>
</dbReference>
<dbReference type="AlphaFoldDB" id="A0A1S6QII7"/>
<feature type="domain" description="ABC transporter" evidence="9">
    <location>
        <begin position="4"/>
        <end position="244"/>
    </location>
</feature>
<dbReference type="PANTHER" id="PTHR43553:SF27">
    <property type="entry name" value="ENERGY-COUPLING FACTOR TRANSPORTER ATP-BINDING PROTEIN ECFA2"/>
    <property type="match status" value="1"/>
</dbReference>
<evidence type="ECO:0000256" key="8">
    <source>
        <dbReference type="ARBA" id="ARBA00023136"/>
    </source>
</evidence>
<dbReference type="InterPro" id="IPR003593">
    <property type="entry name" value="AAA+_ATPase"/>
</dbReference>
<keyword evidence="3" id="KW-0813">Transport</keyword>
<keyword evidence="4" id="KW-1003">Cell membrane</keyword>
<keyword evidence="6" id="KW-0067">ATP-binding</keyword>
<dbReference type="PROSITE" id="PS00211">
    <property type="entry name" value="ABC_TRANSPORTER_1"/>
    <property type="match status" value="1"/>
</dbReference>
<keyword evidence="8" id="KW-0472">Membrane</keyword>
<evidence type="ECO:0000313" key="10">
    <source>
        <dbReference type="EMBL" id="AQW21411.1"/>
    </source>
</evidence>
<dbReference type="GO" id="GO:0042626">
    <property type="term" value="F:ATPase-coupled transmembrane transporter activity"/>
    <property type="evidence" value="ECO:0007669"/>
    <property type="project" value="TreeGrafter"/>
</dbReference>
<evidence type="ECO:0000256" key="7">
    <source>
        <dbReference type="ARBA" id="ARBA00022967"/>
    </source>
</evidence>
<accession>A0A1S6QII7</accession>
<dbReference type="GO" id="GO:0005524">
    <property type="term" value="F:ATP binding"/>
    <property type="evidence" value="ECO:0007669"/>
    <property type="project" value="UniProtKB-KW"/>
</dbReference>
<name>A0A1S6QII7_9LACO</name>
<keyword evidence="11" id="KW-1185">Reference proteome</keyword>
<dbReference type="GO" id="GO:0016887">
    <property type="term" value="F:ATP hydrolysis activity"/>
    <property type="evidence" value="ECO:0007669"/>
    <property type="project" value="InterPro"/>
</dbReference>
<evidence type="ECO:0000256" key="2">
    <source>
        <dbReference type="ARBA" id="ARBA00005417"/>
    </source>
</evidence>
<dbReference type="Gene3D" id="3.40.50.300">
    <property type="entry name" value="P-loop containing nucleotide triphosphate hydrolases"/>
    <property type="match status" value="2"/>
</dbReference>
<dbReference type="Pfam" id="PF00005">
    <property type="entry name" value="ABC_tran"/>
    <property type="match status" value="2"/>
</dbReference>
<dbReference type="eggNOG" id="COG1129">
    <property type="taxonomic scope" value="Bacteria"/>
</dbReference>
<evidence type="ECO:0000256" key="6">
    <source>
        <dbReference type="ARBA" id="ARBA00022840"/>
    </source>
</evidence>
<dbReference type="RefSeq" id="WP_035167860.1">
    <property type="nucleotide sequence ID" value="NZ_CP018906.1"/>
</dbReference>
<evidence type="ECO:0000256" key="3">
    <source>
        <dbReference type="ARBA" id="ARBA00022448"/>
    </source>
</evidence>
<dbReference type="PROSITE" id="PS50893">
    <property type="entry name" value="ABC_TRANSPORTER_2"/>
    <property type="match status" value="2"/>
</dbReference>
<dbReference type="PANTHER" id="PTHR43553">
    <property type="entry name" value="HEAVY METAL TRANSPORTER"/>
    <property type="match status" value="1"/>
</dbReference>
<evidence type="ECO:0000313" key="11">
    <source>
        <dbReference type="Proteomes" id="UP000030361"/>
    </source>
</evidence>
<keyword evidence="5" id="KW-0547">Nucleotide-binding</keyword>
<dbReference type="OrthoDB" id="501320at2"/>
<dbReference type="EMBL" id="CP018906">
    <property type="protein sequence ID" value="AQW21411.1"/>
    <property type="molecule type" value="Genomic_DNA"/>
</dbReference>
<dbReference type="GO" id="GO:0043190">
    <property type="term" value="C:ATP-binding cassette (ABC) transporter complex"/>
    <property type="evidence" value="ECO:0007669"/>
    <property type="project" value="TreeGrafter"/>
</dbReference>
<dbReference type="KEGG" id="lcu:PL11_005425"/>
<gene>
    <name evidence="10" type="ORF">PL11_005425</name>
</gene>
<sequence>MADVAVTHFNFKYQGVDDWVLKDLNLTFPDGEFSLLSGPSGSGKTTLLKFIASLYPNFVEGESTGTIEFSGQDITKVSQNTKNQLVAMMFQNPNQQFAMDVVKDELVFVLENIQADPAKMDRIIDHALDFVGITSLKNRKISTLSGGQKQRVALASIIAMDADVIVLDEPFASIDFDTRTDLINKLKQLQTTFGKTIILADHDLSNYQGLIDNFFYLDPATRQISKLDTDSANAFFQRFAENQIEEIPVSMPTGQDNNILYLNDFKLDPHKETLLQLGEFNFYQQKTTLITGENGIGKSTLFSALTKLLPYEGAVFFQGKNIKKIRALTYAKSVSLLFQDAENQFLAITIQEELELSKQHRITADYSDEQIDQMVSELGLADRMDQVVYSLSEGQKKKLQILEMLIMNPPVLLLDEPFKGLDYESLRTIVKFLIAAKNEHGQTQILISHQFAGITDLVDYHANFSNQTLEYQEVLK</sequence>
<dbReference type="InterPro" id="IPR027417">
    <property type="entry name" value="P-loop_NTPase"/>
</dbReference>
<reference evidence="10 11" key="1">
    <citation type="journal article" date="2015" name="Genome Announc.">
        <title>Genome Sequence of Lactobacillus curieae CCTCC M 2011381T, a Novel Producer of Gamma-aminobutyric Acid.</title>
        <authorList>
            <person name="Wang Y."/>
            <person name="Wang Y."/>
            <person name="Lang C."/>
            <person name="Wei D."/>
            <person name="Xu P."/>
            <person name="Xie J."/>
        </authorList>
    </citation>
    <scope>NUCLEOTIDE SEQUENCE [LARGE SCALE GENOMIC DNA]</scope>
    <source>
        <strain evidence="10 11">CCTCC M 2011381</strain>
    </source>
</reference>
<dbReference type="InterPro" id="IPR003439">
    <property type="entry name" value="ABC_transporter-like_ATP-bd"/>
</dbReference>
<keyword evidence="7" id="KW-1278">Translocase</keyword>
<evidence type="ECO:0000256" key="4">
    <source>
        <dbReference type="ARBA" id="ARBA00022475"/>
    </source>
</evidence>
<dbReference type="InterPro" id="IPR015856">
    <property type="entry name" value="ABC_transpr_CbiO/EcfA_su"/>
</dbReference>
<dbReference type="CDD" id="cd03225">
    <property type="entry name" value="ABC_cobalt_CbiO_domain1"/>
    <property type="match status" value="2"/>
</dbReference>
<comment type="subcellular location">
    <subcellularLocation>
        <location evidence="1">Cell membrane</location>
        <topology evidence="1">Peripheral membrane protein</topology>
    </subcellularLocation>
</comment>
<dbReference type="InterPro" id="IPR017871">
    <property type="entry name" value="ABC_transporter-like_CS"/>
</dbReference>
<protein>
    <submittedName>
        <fullName evidence="10">ABC transporter</fullName>
    </submittedName>
</protein>
<organism evidence="10 11">
    <name type="scientific">Lentilactobacillus curieae</name>
    <dbReference type="NCBI Taxonomy" id="1138822"/>
    <lineage>
        <taxon>Bacteria</taxon>
        <taxon>Bacillati</taxon>
        <taxon>Bacillota</taxon>
        <taxon>Bacilli</taxon>
        <taxon>Lactobacillales</taxon>
        <taxon>Lactobacillaceae</taxon>
        <taxon>Lentilactobacillus</taxon>
    </lineage>
</organism>
<dbReference type="SMART" id="SM00382">
    <property type="entry name" value="AAA"/>
    <property type="match status" value="2"/>
</dbReference>
<dbReference type="Proteomes" id="UP000030361">
    <property type="component" value="Chromosome"/>
</dbReference>
<comment type="similarity">
    <text evidence="2">Belongs to the ABC transporter superfamily.</text>
</comment>
<evidence type="ECO:0000256" key="5">
    <source>
        <dbReference type="ARBA" id="ARBA00022741"/>
    </source>
</evidence>
<feature type="domain" description="ABC transporter" evidence="9">
    <location>
        <begin position="260"/>
        <end position="474"/>
    </location>
</feature>
<dbReference type="SUPFAM" id="SSF52540">
    <property type="entry name" value="P-loop containing nucleoside triphosphate hydrolases"/>
    <property type="match status" value="2"/>
</dbReference>
<evidence type="ECO:0000259" key="9">
    <source>
        <dbReference type="PROSITE" id="PS50893"/>
    </source>
</evidence>
<evidence type="ECO:0000256" key="1">
    <source>
        <dbReference type="ARBA" id="ARBA00004202"/>
    </source>
</evidence>